<keyword evidence="1" id="KW-0812">Transmembrane</keyword>
<proteinExistence type="predicted"/>
<keyword evidence="1" id="KW-1133">Transmembrane helix</keyword>
<name>A0A194X7D4_MOLSC</name>
<protein>
    <submittedName>
        <fullName evidence="2">Uncharacterized protein</fullName>
    </submittedName>
</protein>
<evidence type="ECO:0000313" key="2">
    <source>
        <dbReference type="EMBL" id="KUJ16083.1"/>
    </source>
</evidence>
<gene>
    <name evidence="2" type="ORF">LY89DRAFT_685921</name>
</gene>
<keyword evidence="1" id="KW-0472">Membrane</keyword>
<dbReference type="AlphaFoldDB" id="A0A194X7D4"/>
<evidence type="ECO:0000256" key="1">
    <source>
        <dbReference type="SAM" id="Phobius"/>
    </source>
</evidence>
<accession>A0A194X7D4</accession>
<organism evidence="2 3">
    <name type="scientific">Mollisia scopiformis</name>
    <name type="common">Conifer needle endophyte fungus</name>
    <name type="synonym">Phialocephala scopiformis</name>
    <dbReference type="NCBI Taxonomy" id="149040"/>
    <lineage>
        <taxon>Eukaryota</taxon>
        <taxon>Fungi</taxon>
        <taxon>Dikarya</taxon>
        <taxon>Ascomycota</taxon>
        <taxon>Pezizomycotina</taxon>
        <taxon>Leotiomycetes</taxon>
        <taxon>Helotiales</taxon>
        <taxon>Mollisiaceae</taxon>
        <taxon>Mollisia</taxon>
    </lineage>
</organism>
<dbReference type="GeneID" id="28824897"/>
<dbReference type="OrthoDB" id="10519790at2759"/>
<dbReference type="Proteomes" id="UP000070700">
    <property type="component" value="Unassembled WGS sequence"/>
</dbReference>
<dbReference type="RefSeq" id="XP_018070438.1">
    <property type="nucleotide sequence ID" value="XM_018215171.1"/>
</dbReference>
<feature type="transmembrane region" description="Helical" evidence="1">
    <location>
        <begin position="37"/>
        <end position="58"/>
    </location>
</feature>
<dbReference type="EMBL" id="KQ947417">
    <property type="protein sequence ID" value="KUJ16083.1"/>
    <property type="molecule type" value="Genomic_DNA"/>
</dbReference>
<dbReference type="KEGG" id="psco:LY89DRAFT_685921"/>
<reference evidence="2 3" key="1">
    <citation type="submission" date="2015-10" db="EMBL/GenBank/DDBJ databases">
        <title>Full genome of DAOMC 229536 Phialocephala scopiformis, a fungal endophyte of spruce producing the potent anti-insectan compound rugulosin.</title>
        <authorList>
            <consortium name="DOE Joint Genome Institute"/>
            <person name="Walker A.K."/>
            <person name="Frasz S.L."/>
            <person name="Seifert K.A."/>
            <person name="Miller J.D."/>
            <person name="Mondo S.J."/>
            <person name="Labutti K."/>
            <person name="Lipzen A."/>
            <person name="Dockter R."/>
            <person name="Kennedy M."/>
            <person name="Grigoriev I.V."/>
            <person name="Spatafora J.W."/>
        </authorList>
    </citation>
    <scope>NUCLEOTIDE SEQUENCE [LARGE SCALE GENOMIC DNA]</scope>
    <source>
        <strain evidence="2 3">CBS 120377</strain>
    </source>
</reference>
<evidence type="ECO:0000313" key="3">
    <source>
        <dbReference type="Proteomes" id="UP000070700"/>
    </source>
</evidence>
<feature type="transmembrane region" description="Helical" evidence="1">
    <location>
        <begin position="12"/>
        <end position="31"/>
    </location>
</feature>
<dbReference type="InParanoid" id="A0A194X7D4"/>
<sequence>MPSTILQRRLTLICCGILAVSLHLLFQLVTLSMDHSIFLNLGAAIIISYIWIKVYLFVTRETGIDPFINTAITLGSPFVAALLRDNAIKNGDWVRV</sequence>
<keyword evidence="3" id="KW-1185">Reference proteome</keyword>